<dbReference type="EMBL" id="JABFEE010000006">
    <property type="protein sequence ID" value="MBA1835434.1"/>
    <property type="molecule type" value="Genomic_DNA"/>
</dbReference>
<reference evidence="1 2" key="1">
    <citation type="submission" date="2020-05" db="EMBL/GenBank/DDBJ databases">
        <title>Descriptions of Corynebacterium xxxx sp. nov., Corynebacterium yyyy sp. nov. and Corynebacterium zzzz sp. nov.</title>
        <authorList>
            <person name="Zhang G."/>
        </authorList>
    </citation>
    <scope>NUCLEOTIDE SEQUENCE [LARGE SCALE GENOMIC DNA]</scope>
    <source>
        <strain evidence="2">zg-915</strain>
    </source>
</reference>
<comment type="caution">
    <text evidence="1">The sequence shown here is derived from an EMBL/GenBank/DDBJ whole genome shotgun (WGS) entry which is preliminary data.</text>
</comment>
<sequence>MTRNDYDRLRELADTARPGPWEVKAEETSTCGDLIEGLAAWIEADNELVFGRGMEIEEDEELTNLALAALAPDMARELLRLRGVVEKFDNWLTVSAKNATTPATKNMCLDAQYVLTKLLEGDTE</sequence>
<proteinExistence type="predicted"/>
<accession>A0A838CK52</accession>
<evidence type="ECO:0000313" key="1">
    <source>
        <dbReference type="EMBL" id="MBA1835434.1"/>
    </source>
</evidence>
<organism evidence="1 2">
    <name type="scientific">Corynebacterium wankanglinii</name>
    <dbReference type="NCBI Taxonomy" id="2735136"/>
    <lineage>
        <taxon>Bacteria</taxon>
        <taxon>Bacillati</taxon>
        <taxon>Actinomycetota</taxon>
        <taxon>Actinomycetes</taxon>
        <taxon>Mycobacteriales</taxon>
        <taxon>Corynebacteriaceae</taxon>
        <taxon>Corynebacterium</taxon>
    </lineage>
</organism>
<dbReference type="Proteomes" id="UP000581408">
    <property type="component" value="Unassembled WGS sequence"/>
</dbReference>
<dbReference type="AlphaFoldDB" id="A0A838CK52"/>
<protein>
    <submittedName>
        <fullName evidence="1">Uncharacterized protein</fullName>
    </submittedName>
</protein>
<name>A0A838CK52_9CORY</name>
<dbReference type="RefSeq" id="WP_181194801.1">
    <property type="nucleotide sequence ID" value="NZ_JABFEE010000006.1"/>
</dbReference>
<evidence type="ECO:0000313" key="2">
    <source>
        <dbReference type="Proteomes" id="UP000581408"/>
    </source>
</evidence>
<gene>
    <name evidence="1" type="ORF">HMC16_06820</name>
</gene>